<accession>A0A9W8YX74</accession>
<dbReference type="EMBL" id="JAPEVB010000003">
    <property type="protein sequence ID" value="KAJ4392129.1"/>
    <property type="molecule type" value="Genomic_DNA"/>
</dbReference>
<proteinExistence type="predicted"/>
<dbReference type="Proteomes" id="UP001140453">
    <property type="component" value="Unassembled WGS sequence"/>
</dbReference>
<dbReference type="OrthoDB" id="4192220at2759"/>
<gene>
    <name evidence="1" type="ORF">N0V93_005751</name>
</gene>
<reference evidence="1" key="1">
    <citation type="submission" date="2022-10" db="EMBL/GenBank/DDBJ databases">
        <title>Tapping the CABI collections for fungal endophytes: first genome assemblies for Collariella, Neodidymelliopsis, Ascochyta clinopodiicola, Didymella pomorum, Didymosphaeria variabile, Neocosmospora piperis and Neocucurbitaria cava.</title>
        <authorList>
            <person name="Hill R."/>
        </authorList>
    </citation>
    <scope>NUCLEOTIDE SEQUENCE</scope>
    <source>
        <strain evidence="1">IMI 355082</strain>
    </source>
</reference>
<organism evidence="1 2">
    <name type="scientific">Gnomoniopsis smithogilvyi</name>
    <dbReference type="NCBI Taxonomy" id="1191159"/>
    <lineage>
        <taxon>Eukaryota</taxon>
        <taxon>Fungi</taxon>
        <taxon>Dikarya</taxon>
        <taxon>Ascomycota</taxon>
        <taxon>Pezizomycotina</taxon>
        <taxon>Sordariomycetes</taxon>
        <taxon>Sordariomycetidae</taxon>
        <taxon>Diaporthales</taxon>
        <taxon>Gnomoniaceae</taxon>
        <taxon>Gnomoniopsis</taxon>
    </lineage>
</organism>
<evidence type="ECO:0000313" key="2">
    <source>
        <dbReference type="Proteomes" id="UP001140453"/>
    </source>
</evidence>
<name>A0A9W8YX74_9PEZI</name>
<evidence type="ECO:0000313" key="1">
    <source>
        <dbReference type="EMBL" id="KAJ4392129.1"/>
    </source>
</evidence>
<comment type="caution">
    <text evidence="1">The sequence shown here is derived from an EMBL/GenBank/DDBJ whole genome shotgun (WGS) entry which is preliminary data.</text>
</comment>
<evidence type="ECO:0008006" key="3">
    <source>
        <dbReference type="Google" id="ProtNLM"/>
    </source>
</evidence>
<dbReference type="AlphaFoldDB" id="A0A9W8YX74"/>
<sequence>MDTPLISKLLPELLLRIFSILAQDTDANVTSSILCCKRWRPLAQAVLYRDIFLSGERLAKFTDGFSSDHEVQSLTLHFGPVLVNQYDPKEAIETTEGWLNALQRLLPRIGRMGNLECISILADLPMPYSPYGELSSIVKALPTTCVALEVDVRHSTFVQQKIGTTTVTATSHLCDSIRTVLGRTHHLRLRLPKVCSAVFGEHEKEGYQPVKAPNLRDCIINLTQRTPGTSPRASLAAPCDPLHVPHIGSQNRITSVLPLLIPKLQNFAQLNSALQRLWVIDCQAASTQNKNSWAAWIRRDIKSDASRPVPLVNIGGFRQDAWLARLPTFDSELNVDIISSPEALEAAVEDFAWSRGQTGVRLPTTIMVAREYKGALDPPRTRVQLRDEEDLSCTLWENEAITGGILLPFGPGELLQSWDLSERTPSGWKRANFTGSTMTRLNK</sequence>
<protein>
    <recommendedName>
        <fullName evidence="3">F-box domain-containing protein</fullName>
    </recommendedName>
</protein>
<keyword evidence="2" id="KW-1185">Reference proteome</keyword>